<dbReference type="eggNOG" id="COG0454">
    <property type="taxonomic scope" value="Bacteria"/>
</dbReference>
<dbReference type="AlphaFoldDB" id="A9DE72"/>
<reference evidence="2 3" key="1">
    <citation type="submission" date="2007-10" db="EMBL/GenBank/DDBJ databases">
        <authorList>
            <person name="Wagner-Dobler I."/>
            <person name="Ferriera S."/>
            <person name="Johnson J."/>
            <person name="Kravitz S."/>
            <person name="Beeson K."/>
            <person name="Sutton G."/>
            <person name="Rogers Y.-H."/>
            <person name="Friedman R."/>
            <person name="Frazier M."/>
            <person name="Venter J.C."/>
        </authorList>
    </citation>
    <scope>NUCLEOTIDE SEQUENCE [LARGE SCALE GENOMIC DNA]</scope>
    <source>
        <strain evidence="2 3">DFL-43</strain>
    </source>
</reference>
<dbReference type="InterPro" id="IPR000182">
    <property type="entry name" value="GNAT_dom"/>
</dbReference>
<evidence type="ECO:0000259" key="1">
    <source>
        <dbReference type="Pfam" id="PF00583"/>
    </source>
</evidence>
<evidence type="ECO:0000313" key="2">
    <source>
        <dbReference type="EMBL" id="EDQ31977.1"/>
    </source>
</evidence>
<protein>
    <submittedName>
        <fullName evidence="2">Acetyltransferase (GNAT) family</fullName>
    </submittedName>
</protein>
<dbReference type="STRING" id="411684.HPDFL43_13470"/>
<sequence>MVAGALSFSVLAASELEAALDDLARLRIAVFADWPYLYDGDLDYERRYLSRFAASDGAVIVAARDGSGRMVGAATAAPLADHAREFAAPFARAGLDPKDFFYLAESVLLPGYRGQGAGRAFFEMREAAARSQGFEKAVFASVVRPADHPARPADYVPLDAFWRRIGYRPLEGLQAEFSWRDAGEAHESVKPLQVWGRDI</sequence>
<feature type="domain" description="N-acetyltransferase" evidence="1">
    <location>
        <begin position="39"/>
        <end position="151"/>
    </location>
</feature>
<dbReference type="RefSeq" id="WP_007198456.1">
    <property type="nucleotide sequence ID" value="NZ_CM002917.1"/>
</dbReference>
<dbReference type="Proteomes" id="UP000004291">
    <property type="component" value="Chromosome"/>
</dbReference>
<dbReference type="GO" id="GO:0016747">
    <property type="term" value="F:acyltransferase activity, transferring groups other than amino-acyl groups"/>
    <property type="evidence" value="ECO:0007669"/>
    <property type="project" value="InterPro"/>
</dbReference>
<dbReference type="Gene3D" id="3.40.630.30">
    <property type="match status" value="1"/>
</dbReference>
<dbReference type="SUPFAM" id="SSF55729">
    <property type="entry name" value="Acyl-CoA N-acyltransferases (Nat)"/>
    <property type="match status" value="1"/>
</dbReference>
<organism evidence="2 3">
    <name type="scientific">Hoeflea phototrophica (strain DSM 17068 / NCIMB 14078 / DFL-43)</name>
    <dbReference type="NCBI Taxonomy" id="411684"/>
    <lineage>
        <taxon>Bacteria</taxon>
        <taxon>Pseudomonadati</taxon>
        <taxon>Pseudomonadota</taxon>
        <taxon>Alphaproteobacteria</taxon>
        <taxon>Hyphomicrobiales</taxon>
        <taxon>Rhizobiaceae</taxon>
        <taxon>Hoeflea</taxon>
    </lineage>
</organism>
<dbReference type="EMBL" id="ABIA03000004">
    <property type="protein sequence ID" value="EDQ31977.1"/>
    <property type="molecule type" value="Genomic_DNA"/>
</dbReference>
<accession>A9DE72</accession>
<gene>
    <name evidence="2" type="ORF">HPDFL43_13470</name>
</gene>
<keyword evidence="3" id="KW-1185">Reference proteome</keyword>
<dbReference type="HOGENOM" id="CLU_120432_0_0_5"/>
<evidence type="ECO:0000313" key="3">
    <source>
        <dbReference type="Proteomes" id="UP000004291"/>
    </source>
</evidence>
<proteinExistence type="predicted"/>
<dbReference type="Pfam" id="PF00583">
    <property type="entry name" value="Acetyltransf_1"/>
    <property type="match status" value="1"/>
</dbReference>
<reference evidence="2 3" key="2">
    <citation type="submission" date="2012-06" db="EMBL/GenBank/DDBJ databases">
        <authorList>
            <person name="Fiebig A."/>
        </authorList>
    </citation>
    <scope>NUCLEOTIDE SEQUENCE [LARGE SCALE GENOMIC DNA]</scope>
    <source>
        <strain evidence="2 3">DFL-43</strain>
    </source>
</reference>
<dbReference type="InterPro" id="IPR016181">
    <property type="entry name" value="Acyl_CoA_acyltransferase"/>
</dbReference>
<name>A9DE72_HOEPD</name>
<dbReference type="OrthoDB" id="187903at2"/>
<comment type="caution">
    <text evidence="2">The sequence shown here is derived from an EMBL/GenBank/DDBJ whole genome shotgun (WGS) entry which is preliminary data.</text>
</comment>
<dbReference type="CDD" id="cd04301">
    <property type="entry name" value="NAT_SF"/>
    <property type="match status" value="1"/>
</dbReference>
<keyword evidence="2" id="KW-0808">Transferase</keyword>